<keyword evidence="1" id="KW-0732">Signal</keyword>
<feature type="domain" description="Calx-beta" evidence="4">
    <location>
        <begin position="956"/>
        <end position="987"/>
    </location>
</feature>
<evidence type="ECO:0000313" key="8">
    <source>
        <dbReference type="Proteomes" id="UP001526426"/>
    </source>
</evidence>
<gene>
    <name evidence="7" type="ORF">K4A83_13780</name>
</gene>
<feature type="domain" description="DUF7948" evidence="6">
    <location>
        <begin position="14"/>
        <end position="214"/>
    </location>
</feature>
<protein>
    <submittedName>
        <fullName evidence="7">SBBP repeat-containing protein</fullName>
    </submittedName>
</protein>
<dbReference type="SUPFAM" id="SSF141072">
    <property type="entry name" value="CalX-like"/>
    <property type="match status" value="1"/>
</dbReference>
<dbReference type="InterPro" id="IPR057708">
    <property type="entry name" value="DUF7948"/>
</dbReference>
<dbReference type="InterPro" id="IPR003644">
    <property type="entry name" value="Calx_beta"/>
</dbReference>
<feature type="domain" description="DUF4114" evidence="5">
    <location>
        <begin position="1279"/>
        <end position="1352"/>
    </location>
</feature>
<dbReference type="InterPro" id="IPR052918">
    <property type="entry name" value="Motility_Chemotaxis_Reg"/>
</dbReference>
<dbReference type="SUPFAM" id="SSF101898">
    <property type="entry name" value="NHL repeat"/>
    <property type="match status" value="1"/>
</dbReference>
<keyword evidence="2" id="KW-0677">Repeat</keyword>
<dbReference type="InterPro" id="IPR038081">
    <property type="entry name" value="CalX-like_sf"/>
</dbReference>
<dbReference type="PRINTS" id="PR00313">
    <property type="entry name" value="CABNDNGRPT"/>
</dbReference>
<dbReference type="SUPFAM" id="SSF63829">
    <property type="entry name" value="Calcium-dependent phosphotriesterase"/>
    <property type="match status" value="1"/>
</dbReference>
<dbReference type="Pfam" id="PF25778">
    <property type="entry name" value="DUF7948"/>
    <property type="match status" value="1"/>
</dbReference>
<name>A0ABT3L744_9CYAN</name>
<evidence type="ECO:0000259" key="5">
    <source>
        <dbReference type="Pfam" id="PF13448"/>
    </source>
</evidence>
<dbReference type="EMBL" id="JAIHOM010000066">
    <property type="protein sequence ID" value="MCW6037333.1"/>
    <property type="molecule type" value="Genomic_DNA"/>
</dbReference>
<dbReference type="Proteomes" id="UP001526426">
    <property type="component" value="Unassembled WGS sequence"/>
</dbReference>
<accession>A0ABT3L744</accession>
<comment type="caution">
    <text evidence="7">The sequence shown here is derived from an EMBL/GenBank/DDBJ whole genome shotgun (WGS) entry which is preliminary data.</text>
</comment>
<dbReference type="Pfam" id="PF13448">
    <property type="entry name" value="DUF4114"/>
    <property type="match status" value="1"/>
</dbReference>
<feature type="domain" description="Calx-beta" evidence="4">
    <location>
        <begin position="786"/>
        <end position="906"/>
    </location>
</feature>
<dbReference type="PANTHER" id="PTHR35580:SF1">
    <property type="entry name" value="PHYTASE-LIKE DOMAIN-CONTAINING PROTEIN"/>
    <property type="match status" value="1"/>
</dbReference>
<dbReference type="InterPro" id="IPR010620">
    <property type="entry name" value="SBBP_repeat"/>
</dbReference>
<keyword evidence="3" id="KW-0106">Calcium</keyword>
<proteinExistence type="predicted"/>
<evidence type="ECO:0000259" key="6">
    <source>
        <dbReference type="Pfam" id="PF25778"/>
    </source>
</evidence>
<evidence type="ECO:0000256" key="1">
    <source>
        <dbReference type="ARBA" id="ARBA00022729"/>
    </source>
</evidence>
<evidence type="ECO:0000256" key="3">
    <source>
        <dbReference type="ARBA" id="ARBA00022837"/>
    </source>
</evidence>
<keyword evidence="8" id="KW-1185">Reference proteome</keyword>
<evidence type="ECO:0000259" key="4">
    <source>
        <dbReference type="Pfam" id="PF03160"/>
    </source>
</evidence>
<dbReference type="InterPro" id="IPR025193">
    <property type="entry name" value="DUF4114"/>
</dbReference>
<evidence type="ECO:0000256" key="2">
    <source>
        <dbReference type="ARBA" id="ARBA00022737"/>
    </source>
</evidence>
<dbReference type="Pfam" id="PF03160">
    <property type="entry name" value="Calx-beta"/>
    <property type="match status" value="2"/>
</dbReference>
<sequence>MTGNATTIPLPLSFIANAGQTDSAIKFQVNGAGHNIFFAPDAVIFSGRQQVDGESIPTLVEHRLVGANPTPVIAPLQQLVGVANFLQGNNPSQWITNVPTYNGIVYQNVYDNIDRVFLGTEGQLKSEFIVHPGGDPSQIRMQYDGIDGIEVRSDGALVLKTAFGELVDAPLFIYQEINGQRVIIEGSYQILDNGKVGFNLGHYNPNYALVIDPTLEYSTYLGGSGNEETAAIAFDNTGATYFTGSTLSTNFPTRPGAFQTINSGERDLFVTKVNPFGNEVLYSTYIGGAADDWVYDILVDNSGVAYLVGGTNSTNFPITDNAFQSAFGGGTSLTEPRDAFLLQLNPQGNGIQYSTFFGGSQSESIQAIARDNNGNIIVVGSTTSPNFPTTPGAFQTTFGGVRDGFVASFDPTGTNLQFSTLLGGSGNDIIYDLAIAENGTIYLTGQTSSPNFPTRGISTALSGPSDAFVTALQSSGNELVFSSYLGGSGADQGRGIVVDGSRNVYVTGGTSSPNFFTTFDAEQAQYGGGESDIFYSVYNPNGGLTYSTFLGGEGFDIAYGIAIDSTGLIYLTGTTSTEELPTTLTAFQPDFGGGERDAFFATFSPTGLLADLSYLGGSGNETAFQIKVDNEQRAYIAGITTSNNFPTTPLGIQRSSGGGQDAFFVKVTLPEPNIVTIPRNPVLRLTEDGQSDSYQVFLTQQPTENVRIILGTDSQLNALGSLVFTPENWNVPQTVTVSAINDQIPEGIHNGIITHTVSDDSAPEYLNAILPSVFAEIIDNDVEYRISAQRVTIPEGDQGVTPLNFTIRRQGDLTRQTSVGLNFGGQARLGVDYENVRVSGFNVSLENNRVVFGPDGTTATLTLDIIGNTQIQPDRDIIITLTDPRAPGQGTPLLFNTEVSTLIVDDEVPGISILETNRETLVSEDGLSDTYSIVLKRRPTANVVIEFLVDNQLQSMDSITFTPDNWDQIQTVTVRAVDDEIVEGRHTGVIQHRVALGSASEYIDAALPSLTVDIIDNDNPRVNPAPNGVFVLDSNKGRNIGLRFTIAQVNTLTSVNEIGVIRVDDEFGTVNGKRLGDPGYVEDALARGEVVFSALPNTIPRFIDTRLMTFFPNERLVFYLVQNSTTDQVLFNLERGAATPPVFFSTGGNALAFEQFGVDDFVLSWNDQQGAPSAVGDVVMSMRYAFDERPPIGTRWQGRRQGEIIDTRGQGTRTVTINVRAEAAFNNVIGLYRIDAVNGRIGLDVSTTNRNYARTAIERRVTEIPRDSSANVVLEEGIYAPYLIANGTVGDWLATNPVNFISQEIVAYFPFVEANPDRFDHLRMFGDNIFGFEDLPFGGDMDFNDMVFEVVFN</sequence>
<dbReference type="Gene3D" id="2.60.40.2030">
    <property type="match status" value="1"/>
</dbReference>
<reference evidence="7 8" key="1">
    <citation type="submission" date="2021-08" db="EMBL/GenBank/DDBJ databases">
        <title>Draft genome sequence of Spirulina subsalsa with high tolerance to salinity and hype-accumulation of phycocyanin.</title>
        <authorList>
            <person name="Pei H."/>
            <person name="Jiang L."/>
        </authorList>
    </citation>
    <scope>NUCLEOTIDE SEQUENCE [LARGE SCALE GENOMIC DNA]</scope>
    <source>
        <strain evidence="7 8">FACHB-351</strain>
    </source>
</reference>
<dbReference type="PANTHER" id="PTHR35580">
    <property type="entry name" value="CELL SURFACE GLYCOPROTEIN (S-LAYER PROTEIN)-LIKE PROTEIN"/>
    <property type="match status" value="1"/>
</dbReference>
<organism evidence="7 8">
    <name type="scientific">Spirulina subsalsa FACHB-351</name>
    <dbReference type="NCBI Taxonomy" id="234711"/>
    <lineage>
        <taxon>Bacteria</taxon>
        <taxon>Bacillati</taxon>
        <taxon>Cyanobacteriota</taxon>
        <taxon>Cyanophyceae</taxon>
        <taxon>Spirulinales</taxon>
        <taxon>Spirulinaceae</taxon>
        <taxon>Spirulina</taxon>
    </lineage>
</organism>
<dbReference type="RefSeq" id="WP_265265190.1">
    <property type="nucleotide sequence ID" value="NZ_JAIHOM010000066.1"/>
</dbReference>
<evidence type="ECO:0000313" key="7">
    <source>
        <dbReference type="EMBL" id="MCW6037333.1"/>
    </source>
</evidence>
<dbReference type="Pfam" id="PF06739">
    <property type="entry name" value="SBBP"/>
    <property type="match status" value="3"/>
</dbReference>